<evidence type="ECO:0000256" key="1">
    <source>
        <dbReference type="SAM" id="MobiDB-lite"/>
    </source>
</evidence>
<protein>
    <submittedName>
        <fullName evidence="2">Uncharacterized protein</fullName>
    </submittedName>
</protein>
<gene>
    <name evidence="2" type="ORF">ANN_12090</name>
</gene>
<accession>A0ABQ8T6V8</accession>
<keyword evidence="3" id="KW-1185">Reference proteome</keyword>
<proteinExistence type="predicted"/>
<comment type="caution">
    <text evidence="2">The sequence shown here is derived from an EMBL/GenBank/DDBJ whole genome shotgun (WGS) entry which is preliminary data.</text>
</comment>
<dbReference type="Proteomes" id="UP001148838">
    <property type="component" value="Unassembled WGS sequence"/>
</dbReference>
<evidence type="ECO:0000313" key="2">
    <source>
        <dbReference type="EMBL" id="KAJ4442224.1"/>
    </source>
</evidence>
<dbReference type="EMBL" id="JAJSOF020000015">
    <property type="protein sequence ID" value="KAJ4442224.1"/>
    <property type="molecule type" value="Genomic_DNA"/>
</dbReference>
<organism evidence="2 3">
    <name type="scientific">Periplaneta americana</name>
    <name type="common">American cockroach</name>
    <name type="synonym">Blatta americana</name>
    <dbReference type="NCBI Taxonomy" id="6978"/>
    <lineage>
        <taxon>Eukaryota</taxon>
        <taxon>Metazoa</taxon>
        <taxon>Ecdysozoa</taxon>
        <taxon>Arthropoda</taxon>
        <taxon>Hexapoda</taxon>
        <taxon>Insecta</taxon>
        <taxon>Pterygota</taxon>
        <taxon>Neoptera</taxon>
        <taxon>Polyneoptera</taxon>
        <taxon>Dictyoptera</taxon>
        <taxon>Blattodea</taxon>
        <taxon>Blattoidea</taxon>
        <taxon>Blattidae</taxon>
        <taxon>Blattinae</taxon>
        <taxon>Periplaneta</taxon>
    </lineage>
</organism>
<reference evidence="2 3" key="1">
    <citation type="journal article" date="2022" name="Allergy">
        <title>Genome assembly and annotation of Periplaneta americana reveal a comprehensive cockroach allergen profile.</title>
        <authorList>
            <person name="Wang L."/>
            <person name="Xiong Q."/>
            <person name="Saelim N."/>
            <person name="Wang L."/>
            <person name="Nong W."/>
            <person name="Wan A.T."/>
            <person name="Shi M."/>
            <person name="Liu X."/>
            <person name="Cao Q."/>
            <person name="Hui J.H.L."/>
            <person name="Sookrung N."/>
            <person name="Leung T.F."/>
            <person name="Tungtrongchitr A."/>
            <person name="Tsui S.K.W."/>
        </authorList>
    </citation>
    <scope>NUCLEOTIDE SEQUENCE [LARGE SCALE GENOMIC DNA]</scope>
    <source>
        <strain evidence="2">PWHHKU_190912</strain>
    </source>
</reference>
<feature type="region of interest" description="Disordered" evidence="1">
    <location>
        <begin position="21"/>
        <end position="42"/>
    </location>
</feature>
<evidence type="ECO:0000313" key="3">
    <source>
        <dbReference type="Proteomes" id="UP001148838"/>
    </source>
</evidence>
<sequence>MAGLCEGDNEPAGSLKTRLETLDSRPGAGGGGVKLTRKASETRLATPGEKVASPIGLVSGFALKAPGGSDYTNDCVPCH</sequence>
<name>A0ABQ8T6V8_PERAM</name>